<dbReference type="InterPro" id="IPR013154">
    <property type="entry name" value="ADH-like_N"/>
</dbReference>
<evidence type="ECO:0000256" key="1">
    <source>
        <dbReference type="ARBA" id="ARBA00001947"/>
    </source>
</evidence>
<dbReference type="GO" id="GO:0000721">
    <property type="term" value="F:(R,R)-butanediol dehydrogenase activity"/>
    <property type="evidence" value="ECO:0007669"/>
    <property type="project" value="TreeGrafter"/>
</dbReference>
<dbReference type="PROSITE" id="PS00059">
    <property type="entry name" value="ADH_ZINC"/>
    <property type="match status" value="1"/>
</dbReference>
<feature type="domain" description="Alcohol dehydrogenase-like C-terminal" evidence="7">
    <location>
        <begin position="182"/>
        <end position="308"/>
    </location>
</feature>
<dbReference type="GO" id="GO:0008270">
    <property type="term" value="F:zinc ion binding"/>
    <property type="evidence" value="ECO:0007669"/>
    <property type="project" value="InterPro"/>
</dbReference>
<keyword evidence="4 6" id="KW-0862">Zinc</keyword>
<evidence type="ECO:0000259" key="8">
    <source>
        <dbReference type="Pfam" id="PF08240"/>
    </source>
</evidence>
<dbReference type="InterPro" id="IPR036291">
    <property type="entry name" value="NAD(P)-bd_dom_sf"/>
</dbReference>
<organism evidence="9 10">
    <name type="scientific">Nakamurella alba</name>
    <dbReference type="NCBI Taxonomy" id="2665158"/>
    <lineage>
        <taxon>Bacteria</taxon>
        <taxon>Bacillati</taxon>
        <taxon>Actinomycetota</taxon>
        <taxon>Actinomycetes</taxon>
        <taxon>Nakamurellales</taxon>
        <taxon>Nakamurellaceae</taxon>
        <taxon>Nakamurella</taxon>
    </lineage>
</organism>
<keyword evidence="10" id="KW-1185">Reference proteome</keyword>
<dbReference type="Proteomes" id="UP000460221">
    <property type="component" value="Unassembled WGS sequence"/>
</dbReference>
<comment type="similarity">
    <text evidence="2 6">Belongs to the zinc-containing alcohol dehydrogenase family.</text>
</comment>
<evidence type="ECO:0000256" key="6">
    <source>
        <dbReference type="RuleBase" id="RU361277"/>
    </source>
</evidence>
<evidence type="ECO:0000313" key="9">
    <source>
        <dbReference type="EMBL" id="MTD12562.1"/>
    </source>
</evidence>
<dbReference type="SUPFAM" id="SSF50129">
    <property type="entry name" value="GroES-like"/>
    <property type="match status" value="1"/>
</dbReference>
<evidence type="ECO:0000256" key="4">
    <source>
        <dbReference type="ARBA" id="ARBA00022833"/>
    </source>
</evidence>
<dbReference type="PANTHER" id="PTHR43161">
    <property type="entry name" value="SORBITOL DEHYDROGENASE"/>
    <property type="match status" value="1"/>
</dbReference>
<proteinExistence type="inferred from homology"/>
<accession>A0A7K1FEM7</accession>
<dbReference type="GO" id="GO:0005737">
    <property type="term" value="C:cytoplasm"/>
    <property type="evidence" value="ECO:0007669"/>
    <property type="project" value="TreeGrafter"/>
</dbReference>
<evidence type="ECO:0000256" key="2">
    <source>
        <dbReference type="ARBA" id="ARBA00008072"/>
    </source>
</evidence>
<evidence type="ECO:0000313" key="10">
    <source>
        <dbReference type="Proteomes" id="UP000460221"/>
    </source>
</evidence>
<reference evidence="9 10" key="1">
    <citation type="submission" date="2019-11" db="EMBL/GenBank/DDBJ databases">
        <authorList>
            <person name="Jiang L.-Q."/>
        </authorList>
    </citation>
    <scope>NUCLEOTIDE SEQUENCE [LARGE SCALE GENOMIC DNA]</scope>
    <source>
        <strain evidence="9 10">YIM 132087</strain>
    </source>
</reference>
<dbReference type="InterPro" id="IPR002328">
    <property type="entry name" value="ADH_Zn_CS"/>
</dbReference>
<dbReference type="Gene3D" id="3.90.180.10">
    <property type="entry name" value="Medium-chain alcohol dehydrogenases, catalytic domain"/>
    <property type="match status" value="1"/>
</dbReference>
<gene>
    <name evidence="9" type="ORF">GIS00_01205</name>
</gene>
<comment type="caution">
    <text evidence="9">The sequence shown here is derived from an EMBL/GenBank/DDBJ whole genome shotgun (WGS) entry which is preliminary data.</text>
</comment>
<dbReference type="RefSeq" id="WP_154766606.1">
    <property type="nucleotide sequence ID" value="NZ_WLYK01000001.1"/>
</dbReference>
<dbReference type="Gene3D" id="3.40.50.720">
    <property type="entry name" value="NAD(P)-binding Rossmann-like Domain"/>
    <property type="match status" value="1"/>
</dbReference>
<evidence type="ECO:0000256" key="3">
    <source>
        <dbReference type="ARBA" id="ARBA00022723"/>
    </source>
</evidence>
<dbReference type="Pfam" id="PF00107">
    <property type="entry name" value="ADH_zinc_N"/>
    <property type="match status" value="1"/>
</dbReference>
<feature type="domain" description="Alcohol dehydrogenase-like N-terminal" evidence="8">
    <location>
        <begin position="24"/>
        <end position="142"/>
    </location>
</feature>
<sequence length="355" mass="36511">MLSARLWGPHDLRLDEVAEPELRSGTVQVTVDYAGICGSDLSFFEHGSPIPEDFAHPQFGETGPHTLGHEFSGHVSAVGDGVEGIAVGDLVAIRPNVWDGTCPACLRGDVNLCENWGFVGLHGGGGGFSSTVVVQPDQVHVLRDPFTAETGAMVESMAVAWRAARRGQPGPGTSALVIGAGPVGLGLVLALKAMGVGTVIVSEPSPRRRELAASLGARTLDPSDCDVAVETVAITAGGVDSAYDASGVGQATFGAGLQALRTGGTLVTVALFHSEVTLSPNLFLETEKSVTGSYAYTDVDFADVVAAVHEGRLDPTPLITSTIGLADIVAKGFEHLLGGGRDNEVKILVTPAANG</sequence>
<dbReference type="EMBL" id="WLYK01000001">
    <property type="protein sequence ID" value="MTD12562.1"/>
    <property type="molecule type" value="Genomic_DNA"/>
</dbReference>
<keyword evidence="3 6" id="KW-0479">Metal-binding</keyword>
<dbReference type="GO" id="GO:0034079">
    <property type="term" value="P:butanediol biosynthetic process"/>
    <property type="evidence" value="ECO:0007669"/>
    <property type="project" value="TreeGrafter"/>
</dbReference>
<dbReference type="SUPFAM" id="SSF51735">
    <property type="entry name" value="NAD(P)-binding Rossmann-fold domains"/>
    <property type="match status" value="1"/>
</dbReference>
<dbReference type="AlphaFoldDB" id="A0A7K1FEM7"/>
<dbReference type="InterPro" id="IPR013149">
    <property type="entry name" value="ADH-like_C"/>
</dbReference>
<evidence type="ECO:0000259" key="7">
    <source>
        <dbReference type="Pfam" id="PF00107"/>
    </source>
</evidence>
<dbReference type="InterPro" id="IPR011032">
    <property type="entry name" value="GroES-like_sf"/>
</dbReference>
<name>A0A7K1FEM7_9ACTN</name>
<dbReference type="Pfam" id="PF08240">
    <property type="entry name" value="ADH_N"/>
    <property type="match status" value="1"/>
</dbReference>
<evidence type="ECO:0000256" key="5">
    <source>
        <dbReference type="ARBA" id="ARBA00023002"/>
    </source>
</evidence>
<comment type="cofactor">
    <cofactor evidence="1 6">
        <name>Zn(2+)</name>
        <dbReference type="ChEBI" id="CHEBI:29105"/>
    </cofactor>
</comment>
<dbReference type="PANTHER" id="PTHR43161:SF23">
    <property type="entry name" value="(R,R)-BUTANEDIOL DEHYDROGENASE-RELATED"/>
    <property type="match status" value="1"/>
</dbReference>
<keyword evidence="5" id="KW-0560">Oxidoreductase</keyword>
<protein>
    <submittedName>
        <fullName evidence="9">Alcohol dehydrogenase catalytic domain-containing protein</fullName>
    </submittedName>
</protein>